<evidence type="ECO:0000256" key="10">
    <source>
        <dbReference type="ARBA" id="ARBA00047389"/>
    </source>
</evidence>
<keyword evidence="4" id="KW-0210">Decarboxylase</keyword>
<dbReference type="Gene3D" id="3.20.20.10">
    <property type="entry name" value="Alanine racemase"/>
    <property type="match status" value="1"/>
</dbReference>
<dbReference type="Proteomes" id="UP000095672">
    <property type="component" value="Chromosome"/>
</dbReference>
<comment type="similarity">
    <text evidence="8">Belongs to the Orn/Lys/Arg decarboxylase class-II family. NspC subfamily.</text>
</comment>
<dbReference type="OrthoDB" id="9804410at2"/>
<dbReference type="GO" id="GO:0008836">
    <property type="term" value="F:diaminopimelate decarboxylase activity"/>
    <property type="evidence" value="ECO:0007669"/>
    <property type="project" value="TreeGrafter"/>
</dbReference>
<organism evidence="13 14">
    <name type="scientific">Microbulbifer aggregans</name>
    <dbReference type="NCBI Taxonomy" id="1769779"/>
    <lineage>
        <taxon>Bacteria</taxon>
        <taxon>Pseudomonadati</taxon>
        <taxon>Pseudomonadota</taxon>
        <taxon>Gammaproteobacteria</taxon>
        <taxon>Cellvibrionales</taxon>
        <taxon>Microbulbiferaceae</taxon>
        <taxon>Microbulbifer</taxon>
    </lineage>
</organism>
<evidence type="ECO:0000256" key="7">
    <source>
        <dbReference type="ARBA" id="ARBA00023239"/>
    </source>
</evidence>
<evidence type="ECO:0000259" key="12">
    <source>
        <dbReference type="Pfam" id="PF00278"/>
    </source>
</evidence>
<keyword evidence="14" id="KW-1185">Reference proteome</keyword>
<feature type="binding site" evidence="11">
    <location>
        <position position="260"/>
    </location>
    <ligand>
        <name>substrate</name>
    </ligand>
</feature>
<dbReference type="PANTHER" id="PTHR43727">
    <property type="entry name" value="DIAMINOPIMELATE DECARBOXYLASE"/>
    <property type="match status" value="1"/>
</dbReference>
<dbReference type="PANTHER" id="PTHR43727:SF1">
    <property type="entry name" value="CARBOXYNORSPERMIDINE_CARBOXYSPERMIDINE DECARBOXYLASE"/>
    <property type="match status" value="1"/>
</dbReference>
<feature type="domain" description="Orn/DAP/Arg decarboxylase 2 C-terminal" evidence="12">
    <location>
        <begin position="213"/>
        <end position="352"/>
    </location>
</feature>
<protein>
    <recommendedName>
        <fullName evidence="3">Carboxynorspermidine/carboxyspermidine decarboxylase</fullName>
        <ecNumber evidence="2">4.1.1.96</ecNumber>
    </recommendedName>
</protein>
<dbReference type="InterPro" id="IPR022643">
    <property type="entry name" value="De-COase2_C"/>
</dbReference>
<dbReference type="EC" id="4.1.1.96" evidence="2"/>
<sequence length="418" mass="46456">MDLTPRLDYFGNFDPSRVPSPCFVVDERALRDNLAVLADVQKRSGAKVLAALKAFSMWSTGPIVAEYLSGTCASGLHEAKLGFEEYGGRDLNKEVHVFSAGYKEDELREILQFAHHVIFNSFSQWKRYRDLCLEARQQRPELRFGLRINPEHSEGHTELYDPCAPCSRLGIVRSLFDGEDLDGISGLHFHTLCEQDFKPLERTIAAVEEKFGHLLPQMEWINFGGGHHITRCDYQVDELVDAVRAFSARHKVQVYLEPGEAVALFAGILVSEVIDIAWNGQNQAIIDVSATCHMPDVLEMPYRPEITGAARPGELPHDYRLGGQSCLAGDSIGDYSFSDPLKVGDRLVFEEMAYYTMVKTNTFNGIPLPAIALWNSATDELKIVKEFGYEDFKGRLSGTNPKLVASGSTVGGEDVGCA</sequence>
<dbReference type="Pfam" id="PF00278">
    <property type="entry name" value="Orn_DAP_Arg_deC"/>
    <property type="match status" value="1"/>
</dbReference>
<dbReference type="GO" id="GO:0009089">
    <property type="term" value="P:lysine biosynthetic process via diaminopimelate"/>
    <property type="evidence" value="ECO:0007669"/>
    <property type="project" value="TreeGrafter"/>
</dbReference>
<keyword evidence="7 13" id="KW-0456">Lyase</keyword>
<dbReference type="NCBIfam" id="TIGR01047">
    <property type="entry name" value="nspC"/>
    <property type="match status" value="1"/>
</dbReference>
<dbReference type="CDD" id="cd06829">
    <property type="entry name" value="PLPDE_III_CANSDC"/>
    <property type="match status" value="1"/>
</dbReference>
<dbReference type="GO" id="GO:0008295">
    <property type="term" value="P:spermidine biosynthetic process"/>
    <property type="evidence" value="ECO:0007669"/>
    <property type="project" value="UniProtKB-KW"/>
</dbReference>
<dbReference type="InterPro" id="IPR029066">
    <property type="entry name" value="PLP-binding_barrel"/>
</dbReference>
<accession>A0A1C9W696</accession>
<feature type="binding site" evidence="11">
    <location>
        <position position="296"/>
    </location>
    <ligand>
        <name>substrate</name>
    </ligand>
</feature>
<evidence type="ECO:0000313" key="14">
    <source>
        <dbReference type="Proteomes" id="UP000095672"/>
    </source>
</evidence>
<dbReference type="PATRIC" id="fig|1769779.3.peg.1229"/>
<dbReference type="PIRSF" id="PIRSF038941">
    <property type="entry name" value="NspC"/>
    <property type="match status" value="1"/>
</dbReference>
<dbReference type="InterPro" id="IPR005730">
    <property type="entry name" value="Nsp_de-COase"/>
</dbReference>
<comment type="cofactor">
    <cofactor evidence="1">
        <name>pyridoxal 5'-phosphate</name>
        <dbReference type="ChEBI" id="CHEBI:597326"/>
    </cofactor>
</comment>
<keyword evidence="6" id="KW-0745">Spermidine biosynthesis</keyword>
<gene>
    <name evidence="13" type="primary">nspC</name>
    <name evidence="13" type="ORF">AUP74_01209</name>
</gene>
<evidence type="ECO:0000256" key="2">
    <source>
        <dbReference type="ARBA" id="ARBA00012259"/>
    </source>
</evidence>
<evidence type="ECO:0000256" key="4">
    <source>
        <dbReference type="ARBA" id="ARBA00022793"/>
    </source>
</evidence>
<keyword evidence="5" id="KW-0663">Pyridoxal phosphate</keyword>
<comment type="catalytic activity">
    <reaction evidence="9">
        <text>carboxyspermidine + H(+) = spermidine + CO2</text>
        <dbReference type="Rhea" id="RHEA:34095"/>
        <dbReference type="ChEBI" id="CHEBI:15378"/>
        <dbReference type="ChEBI" id="CHEBI:16526"/>
        <dbReference type="ChEBI" id="CHEBI:57834"/>
        <dbReference type="ChEBI" id="CHEBI:65072"/>
        <dbReference type="EC" id="4.1.1.96"/>
    </reaction>
</comment>
<dbReference type="RefSeq" id="WP_083260847.1">
    <property type="nucleotide sequence ID" value="NZ_CP014143.1"/>
</dbReference>
<dbReference type="SUPFAM" id="SSF50621">
    <property type="entry name" value="Alanine racemase C-terminal domain-like"/>
    <property type="match status" value="1"/>
</dbReference>
<evidence type="ECO:0000256" key="3">
    <source>
        <dbReference type="ARBA" id="ARBA00013633"/>
    </source>
</evidence>
<evidence type="ECO:0000256" key="5">
    <source>
        <dbReference type="ARBA" id="ARBA00022898"/>
    </source>
</evidence>
<evidence type="ECO:0000256" key="11">
    <source>
        <dbReference type="PIRSR" id="PIRSR038941-1"/>
    </source>
</evidence>
<dbReference type="Gene3D" id="2.40.37.10">
    <property type="entry name" value="Lyase, Ornithine Decarboxylase, Chain A, domain 1"/>
    <property type="match status" value="1"/>
</dbReference>
<dbReference type="EMBL" id="CP014143">
    <property type="protein sequence ID" value="AOS96669.1"/>
    <property type="molecule type" value="Genomic_DNA"/>
</dbReference>
<evidence type="ECO:0000256" key="1">
    <source>
        <dbReference type="ARBA" id="ARBA00001933"/>
    </source>
</evidence>
<comment type="catalytic activity">
    <reaction evidence="10">
        <text>carboxynorspermidine + H(+) = norspermidine + CO2</text>
        <dbReference type="Rhea" id="RHEA:34099"/>
        <dbReference type="ChEBI" id="CHEBI:15378"/>
        <dbReference type="ChEBI" id="CHEBI:16526"/>
        <dbReference type="ChEBI" id="CHEBI:57920"/>
        <dbReference type="ChEBI" id="CHEBI:65070"/>
        <dbReference type="EC" id="4.1.1.96"/>
    </reaction>
</comment>
<dbReference type="GO" id="GO:0045312">
    <property type="term" value="P:nor-spermidine biosynthetic process"/>
    <property type="evidence" value="ECO:0007669"/>
    <property type="project" value="InterPro"/>
</dbReference>
<dbReference type="KEGG" id="micc:AUP74_01209"/>
<evidence type="ECO:0000256" key="8">
    <source>
        <dbReference type="ARBA" id="ARBA00025802"/>
    </source>
</evidence>
<reference evidence="14" key="1">
    <citation type="submission" date="2016-01" db="EMBL/GenBank/DDBJ databases">
        <title>Complete genome sequence of Microbulbifer sp. CCB-MM1, a halophile isolated from Matang Mangrove Forest, Perak.</title>
        <authorList>
            <person name="Moh T.H."/>
            <person name="Dinesh B."/>
            <person name="Lau N.-S."/>
            <person name="Go F."/>
            <person name="Alexander Chong S.-C."/>
        </authorList>
    </citation>
    <scope>NUCLEOTIDE SEQUENCE [LARGE SCALE GENOMIC DNA]</scope>
    <source>
        <strain evidence="14">CCB-MM1</strain>
    </source>
</reference>
<dbReference type="FunFam" id="3.20.20.10:FF:000012">
    <property type="entry name" value="Carboxynorspermidine/carboxyspermidine decarboxylase"/>
    <property type="match status" value="1"/>
</dbReference>
<dbReference type="SUPFAM" id="SSF51419">
    <property type="entry name" value="PLP-binding barrel"/>
    <property type="match status" value="1"/>
</dbReference>
<evidence type="ECO:0000256" key="6">
    <source>
        <dbReference type="ARBA" id="ARBA00023066"/>
    </source>
</evidence>
<dbReference type="STRING" id="1769779.AUP74_01209"/>
<name>A0A1C9W696_9GAMM</name>
<dbReference type="InterPro" id="IPR009006">
    <property type="entry name" value="Ala_racemase/Decarboxylase_C"/>
</dbReference>
<dbReference type="AlphaFoldDB" id="A0A1C9W696"/>
<evidence type="ECO:0000313" key="13">
    <source>
        <dbReference type="EMBL" id="AOS96669.1"/>
    </source>
</evidence>
<proteinExistence type="inferred from homology"/>
<evidence type="ECO:0000256" key="9">
    <source>
        <dbReference type="ARBA" id="ARBA00047351"/>
    </source>
</evidence>